<name>U1X5Z2_ANEAE</name>
<dbReference type="Proteomes" id="UP000016511">
    <property type="component" value="Unassembled WGS sequence"/>
</dbReference>
<sequence length="44" mass="5340">MLALFNENFMKFKGNRDRLKNWEVWQKTLDSWINSPAYSYKGIV</sequence>
<evidence type="ECO:0000313" key="2">
    <source>
        <dbReference type="Proteomes" id="UP000016511"/>
    </source>
</evidence>
<dbReference type="AlphaFoldDB" id="U1X5Z2"/>
<dbReference type="HOGENOM" id="CLU_3211733_0_0_9"/>
<gene>
    <name evidence="1" type="ORF">HMPREF0083_01514</name>
</gene>
<reference evidence="1 2" key="1">
    <citation type="submission" date="2013-08" db="EMBL/GenBank/DDBJ databases">
        <authorList>
            <person name="Weinstock G."/>
            <person name="Sodergren E."/>
            <person name="Wylie T."/>
            <person name="Fulton L."/>
            <person name="Fulton R."/>
            <person name="Fronick C."/>
            <person name="O'Laughlin M."/>
            <person name="Godfrey J."/>
            <person name="Miner T."/>
            <person name="Herter B."/>
            <person name="Appelbaum E."/>
            <person name="Cordes M."/>
            <person name="Lek S."/>
            <person name="Wollam A."/>
            <person name="Pepin K.H."/>
            <person name="Palsikar V.B."/>
            <person name="Mitreva M."/>
            <person name="Wilson R.K."/>
        </authorList>
    </citation>
    <scope>NUCLEOTIDE SEQUENCE [LARGE SCALE GENOMIC DNA]</scope>
    <source>
        <strain evidence="1 2">ATCC 12856</strain>
    </source>
</reference>
<keyword evidence="2" id="KW-1185">Reference proteome</keyword>
<organism evidence="1 2">
    <name type="scientific">Aneurinibacillus aneurinilyticus ATCC 12856</name>
    <dbReference type="NCBI Taxonomy" id="649747"/>
    <lineage>
        <taxon>Bacteria</taxon>
        <taxon>Bacillati</taxon>
        <taxon>Bacillota</taxon>
        <taxon>Bacilli</taxon>
        <taxon>Bacillales</taxon>
        <taxon>Paenibacillaceae</taxon>
        <taxon>Aneurinibacillus group</taxon>
        <taxon>Aneurinibacillus</taxon>
    </lineage>
</organism>
<comment type="caution">
    <text evidence="1">The sequence shown here is derived from an EMBL/GenBank/DDBJ whole genome shotgun (WGS) entry which is preliminary data.</text>
</comment>
<evidence type="ECO:0000313" key="1">
    <source>
        <dbReference type="EMBL" id="ERI10390.1"/>
    </source>
</evidence>
<protein>
    <submittedName>
        <fullName evidence="1">Uncharacterized protein</fullName>
    </submittedName>
</protein>
<proteinExistence type="predicted"/>
<accession>U1X5Z2</accession>
<dbReference type="EMBL" id="AWSJ01000099">
    <property type="protein sequence ID" value="ERI10390.1"/>
    <property type="molecule type" value="Genomic_DNA"/>
</dbReference>